<evidence type="ECO:0008006" key="3">
    <source>
        <dbReference type="Google" id="ProtNLM"/>
    </source>
</evidence>
<dbReference type="RefSeq" id="WP_005375056.1">
    <property type="nucleotide sequence ID" value="NZ_CM001475.1"/>
</dbReference>
<sequence length="103" mass="12190">MENTGSILKRLQDWYVSRCNDDWEHTYGVFITNIDNPGWSLKVELKDTPLYELAFKEIKIQRSEENDWIICKVEEGNFQGYAGPNNLEELLSIFLDWAEENDR</sequence>
<name>H8GJR7_METAL</name>
<accession>H8GJR7</accession>
<dbReference type="Pfam" id="PF15580">
    <property type="entry name" value="Imm53"/>
    <property type="match status" value="1"/>
</dbReference>
<reference evidence="1 2" key="1">
    <citation type="journal article" date="2013" name="Genome Announc.">
        <title>Genome Sequence of the Obligate Gammaproteobacterial Methanotroph Methylomicrobium album Strain BG8.</title>
        <authorList>
            <person name="Kits K.D."/>
            <person name="Kalyuzhnaya M.G."/>
            <person name="Klotz M.G."/>
            <person name="Jetten M.S."/>
            <person name="Op den Camp H.J."/>
            <person name="Vuilleumier S."/>
            <person name="Bringel F."/>
            <person name="Dispirito A.A."/>
            <person name="Murrell J.C."/>
            <person name="Bruce D."/>
            <person name="Cheng J.F."/>
            <person name="Copeland A."/>
            <person name="Goodwin L."/>
            <person name="Hauser L."/>
            <person name="Lajus A."/>
            <person name="Land M.L."/>
            <person name="Lapidus A."/>
            <person name="Lucas S."/>
            <person name="Medigue C."/>
            <person name="Pitluck S."/>
            <person name="Woyke T."/>
            <person name="Zeytun A."/>
            <person name="Stein L.Y."/>
        </authorList>
    </citation>
    <scope>NUCLEOTIDE SEQUENCE [LARGE SCALE GENOMIC DNA]</scope>
    <source>
        <strain evidence="1 2">BG8</strain>
    </source>
</reference>
<dbReference type="Proteomes" id="UP000005090">
    <property type="component" value="Chromosome"/>
</dbReference>
<organism evidence="1 2">
    <name type="scientific">Methylomicrobium album BG8</name>
    <dbReference type="NCBI Taxonomy" id="686340"/>
    <lineage>
        <taxon>Bacteria</taxon>
        <taxon>Pseudomonadati</taxon>
        <taxon>Pseudomonadota</taxon>
        <taxon>Gammaproteobacteria</taxon>
        <taxon>Methylococcales</taxon>
        <taxon>Methylococcaceae</taxon>
        <taxon>Methylomicrobium</taxon>
    </lineage>
</organism>
<dbReference type="EMBL" id="CM001475">
    <property type="protein sequence ID" value="EIC31596.1"/>
    <property type="molecule type" value="Genomic_DNA"/>
</dbReference>
<evidence type="ECO:0000313" key="1">
    <source>
        <dbReference type="EMBL" id="EIC31596.1"/>
    </source>
</evidence>
<evidence type="ECO:0000313" key="2">
    <source>
        <dbReference type="Proteomes" id="UP000005090"/>
    </source>
</evidence>
<dbReference type="InterPro" id="IPR028228">
    <property type="entry name" value="Imm53"/>
</dbReference>
<keyword evidence="2" id="KW-1185">Reference proteome</keyword>
<proteinExistence type="predicted"/>
<dbReference type="STRING" id="686340.Metal_3967"/>
<dbReference type="AlphaFoldDB" id="H8GJR7"/>
<dbReference type="HOGENOM" id="CLU_162450_0_0_6"/>
<protein>
    <recommendedName>
        <fullName evidence="3">Rhodanese-related sulfurtransferase</fullName>
    </recommendedName>
</protein>
<dbReference type="eggNOG" id="ENOG503307X">
    <property type="taxonomic scope" value="Bacteria"/>
</dbReference>
<gene>
    <name evidence="1" type="ORF">Metal_3967</name>
</gene>